<keyword evidence="4 6" id="KW-1133">Transmembrane helix</keyword>
<dbReference type="AlphaFoldDB" id="A0A9P4JP55"/>
<dbReference type="Pfam" id="PF07690">
    <property type="entry name" value="MFS_1"/>
    <property type="match status" value="1"/>
</dbReference>
<dbReference type="InterPro" id="IPR020846">
    <property type="entry name" value="MFS_dom"/>
</dbReference>
<evidence type="ECO:0000256" key="3">
    <source>
        <dbReference type="ARBA" id="ARBA00022692"/>
    </source>
</evidence>
<dbReference type="PRINTS" id="PR01035">
    <property type="entry name" value="TCRTETA"/>
</dbReference>
<proteinExistence type="predicted"/>
<name>A0A9P4JP55_9PLEO</name>
<dbReference type="PANTHER" id="PTHR23504:SF3">
    <property type="entry name" value="MAJOR FACILITATOR SUPERFAMILY (MFS) PROFILE DOMAIN-CONTAINING PROTEIN"/>
    <property type="match status" value="1"/>
</dbReference>
<feature type="transmembrane region" description="Helical" evidence="6">
    <location>
        <begin position="62"/>
        <end position="83"/>
    </location>
</feature>
<dbReference type="CDD" id="cd17330">
    <property type="entry name" value="MFS_SLC46_TetA_like"/>
    <property type="match status" value="1"/>
</dbReference>
<accession>A0A9P4JP55</accession>
<protein>
    <submittedName>
        <fullName evidence="8">MFS general substrate transporter</fullName>
    </submittedName>
</protein>
<dbReference type="SUPFAM" id="SSF103473">
    <property type="entry name" value="MFS general substrate transporter"/>
    <property type="match status" value="1"/>
</dbReference>
<evidence type="ECO:0000256" key="1">
    <source>
        <dbReference type="ARBA" id="ARBA00004141"/>
    </source>
</evidence>
<organism evidence="8 9">
    <name type="scientific">Delitschia confertaspora ATCC 74209</name>
    <dbReference type="NCBI Taxonomy" id="1513339"/>
    <lineage>
        <taxon>Eukaryota</taxon>
        <taxon>Fungi</taxon>
        <taxon>Dikarya</taxon>
        <taxon>Ascomycota</taxon>
        <taxon>Pezizomycotina</taxon>
        <taxon>Dothideomycetes</taxon>
        <taxon>Pleosporomycetidae</taxon>
        <taxon>Pleosporales</taxon>
        <taxon>Delitschiaceae</taxon>
        <taxon>Delitschia</taxon>
    </lineage>
</organism>
<feature type="transmembrane region" description="Helical" evidence="6">
    <location>
        <begin position="189"/>
        <end position="211"/>
    </location>
</feature>
<dbReference type="OrthoDB" id="419616at2759"/>
<feature type="domain" description="Major facilitator superfamily (MFS) profile" evidence="7">
    <location>
        <begin position="61"/>
        <end position="484"/>
    </location>
</feature>
<feature type="transmembrane region" description="Helical" evidence="6">
    <location>
        <begin position="231"/>
        <end position="255"/>
    </location>
</feature>
<feature type="transmembrane region" description="Helical" evidence="6">
    <location>
        <begin position="357"/>
        <end position="379"/>
    </location>
</feature>
<keyword evidence="3 6" id="KW-0812">Transmembrane</keyword>
<keyword evidence="5 6" id="KW-0472">Membrane</keyword>
<evidence type="ECO:0000256" key="6">
    <source>
        <dbReference type="SAM" id="Phobius"/>
    </source>
</evidence>
<dbReference type="InterPro" id="IPR011701">
    <property type="entry name" value="MFS"/>
</dbReference>
<keyword evidence="9" id="KW-1185">Reference proteome</keyword>
<comment type="caution">
    <text evidence="8">The sequence shown here is derived from an EMBL/GenBank/DDBJ whole genome shotgun (WGS) entry which is preliminary data.</text>
</comment>
<evidence type="ECO:0000256" key="5">
    <source>
        <dbReference type="ARBA" id="ARBA00023136"/>
    </source>
</evidence>
<feature type="transmembrane region" description="Helical" evidence="6">
    <location>
        <begin position="284"/>
        <end position="305"/>
    </location>
</feature>
<dbReference type="PROSITE" id="PS50850">
    <property type="entry name" value="MFS"/>
    <property type="match status" value="1"/>
</dbReference>
<evidence type="ECO:0000259" key="7">
    <source>
        <dbReference type="PROSITE" id="PS50850"/>
    </source>
</evidence>
<dbReference type="Gene3D" id="1.20.1250.20">
    <property type="entry name" value="MFS general substrate transporter like domains"/>
    <property type="match status" value="1"/>
</dbReference>
<sequence>MTTQEPNGHSNSIIKASDETTPLLAGEEVGLSARPVDPALAEVTSNGTHAEDEDAPWARTQIFLLCFIRLVEPIAMFSIFPYINSMIENIGGVQKENVGFYSGLIESLFSATEMSVMIFWGKASDRLGRKPVLVFSLLGISVATALFALSQSIWQIILTRCFAGVFAGTVVTVRAMFSENSTKNSQAKAFSYFAFAGNLGIFVGTLIGGALERPAQRYTSIFGKIRFFHDYPYALPGMVTSAIALCTAILTILFVKETLHTHQGKKMETDAPPMSTRQLLKHPGVVRVIVIYNYVMLLGTITTAVNPLFLYTPVSLGGLGFEPQVIAAAFCAIGILQAVWLLLVFPSLHKRVGTGQILRISAWTWPFFFAVFPGFNFLLRYQHVLLFWTLGIPLLTLVSGISMSFTAVQLAVNDIAPVPETLGTLNGIVLAVQSGLRAVAPVVATSLYATGVKYHILGGHFFWLVLVVLAFGLVVVLKSLPQKVEGKPHQQQNGNS</sequence>
<dbReference type="PANTHER" id="PTHR23504">
    <property type="entry name" value="MAJOR FACILITATOR SUPERFAMILY DOMAIN-CONTAINING PROTEIN 10"/>
    <property type="match status" value="1"/>
</dbReference>
<comment type="subcellular location">
    <subcellularLocation>
        <location evidence="1">Membrane</location>
        <topology evidence="1">Multi-pass membrane protein</topology>
    </subcellularLocation>
</comment>
<dbReference type="GO" id="GO:0022857">
    <property type="term" value="F:transmembrane transporter activity"/>
    <property type="evidence" value="ECO:0007669"/>
    <property type="project" value="InterPro"/>
</dbReference>
<evidence type="ECO:0000256" key="4">
    <source>
        <dbReference type="ARBA" id="ARBA00022989"/>
    </source>
</evidence>
<feature type="transmembrane region" description="Helical" evidence="6">
    <location>
        <begin position="98"/>
        <end position="120"/>
    </location>
</feature>
<feature type="transmembrane region" description="Helical" evidence="6">
    <location>
        <begin position="385"/>
        <end position="412"/>
    </location>
</feature>
<evidence type="ECO:0000313" key="8">
    <source>
        <dbReference type="EMBL" id="KAF2200038.1"/>
    </source>
</evidence>
<evidence type="ECO:0000256" key="2">
    <source>
        <dbReference type="ARBA" id="ARBA00022448"/>
    </source>
</evidence>
<dbReference type="EMBL" id="ML994042">
    <property type="protein sequence ID" value="KAF2200038.1"/>
    <property type="molecule type" value="Genomic_DNA"/>
</dbReference>
<feature type="transmembrane region" description="Helical" evidence="6">
    <location>
        <begin position="325"/>
        <end position="345"/>
    </location>
</feature>
<gene>
    <name evidence="8" type="ORF">GQ43DRAFT_397337</name>
</gene>
<dbReference type="GO" id="GO:0016020">
    <property type="term" value="C:membrane"/>
    <property type="evidence" value="ECO:0007669"/>
    <property type="project" value="UniProtKB-SubCell"/>
</dbReference>
<dbReference type="InterPro" id="IPR036259">
    <property type="entry name" value="MFS_trans_sf"/>
</dbReference>
<keyword evidence="2" id="KW-0813">Transport</keyword>
<dbReference type="InterPro" id="IPR001958">
    <property type="entry name" value="Tet-R_TetA/multi-R_MdtG-like"/>
</dbReference>
<evidence type="ECO:0000313" key="9">
    <source>
        <dbReference type="Proteomes" id="UP000799536"/>
    </source>
</evidence>
<reference evidence="8" key="1">
    <citation type="journal article" date="2020" name="Stud. Mycol.">
        <title>101 Dothideomycetes genomes: a test case for predicting lifestyles and emergence of pathogens.</title>
        <authorList>
            <person name="Haridas S."/>
            <person name="Albert R."/>
            <person name="Binder M."/>
            <person name="Bloem J."/>
            <person name="Labutti K."/>
            <person name="Salamov A."/>
            <person name="Andreopoulos B."/>
            <person name="Baker S."/>
            <person name="Barry K."/>
            <person name="Bills G."/>
            <person name="Bluhm B."/>
            <person name="Cannon C."/>
            <person name="Castanera R."/>
            <person name="Culley D."/>
            <person name="Daum C."/>
            <person name="Ezra D."/>
            <person name="Gonzalez J."/>
            <person name="Henrissat B."/>
            <person name="Kuo A."/>
            <person name="Liang C."/>
            <person name="Lipzen A."/>
            <person name="Lutzoni F."/>
            <person name="Magnuson J."/>
            <person name="Mondo S."/>
            <person name="Nolan M."/>
            <person name="Ohm R."/>
            <person name="Pangilinan J."/>
            <person name="Park H.-J."/>
            <person name="Ramirez L."/>
            <person name="Alfaro M."/>
            <person name="Sun H."/>
            <person name="Tritt A."/>
            <person name="Yoshinaga Y."/>
            <person name="Zwiers L.-H."/>
            <person name="Turgeon B."/>
            <person name="Goodwin S."/>
            <person name="Spatafora J."/>
            <person name="Crous P."/>
            <person name="Grigoriev I."/>
        </authorList>
    </citation>
    <scope>NUCLEOTIDE SEQUENCE</scope>
    <source>
        <strain evidence="8">ATCC 74209</strain>
    </source>
</reference>
<dbReference type="Proteomes" id="UP000799536">
    <property type="component" value="Unassembled WGS sequence"/>
</dbReference>
<feature type="transmembrane region" description="Helical" evidence="6">
    <location>
        <begin position="156"/>
        <end position="177"/>
    </location>
</feature>
<feature type="transmembrane region" description="Helical" evidence="6">
    <location>
        <begin position="132"/>
        <end position="150"/>
    </location>
</feature>
<feature type="transmembrane region" description="Helical" evidence="6">
    <location>
        <begin position="461"/>
        <end position="480"/>
    </location>
</feature>